<dbReference type="AlphaFoldDB" id="A0AAN9TXS7"/>
<evidence type="ECO:0000313" key="3">
    <source>
        <dbReference type="EMBL" id="KAK7604990.1"/>
    </source>
</evidence>
<organism evidence="3 4">
    <name type="scientific">Parthenolecanium corni</name>
    <dbReference type="NCBI Taxonomy" id="536013"/>
    <lineage>
        <taxon>Eukaryota</taxon>
        <taxon>Metazoa</taxon>
        <taxon>Ecdysozoa</taxon>
        <taxon>Arthropoda</taxon>
        <taxon>Hexapoda</taxon>
        <taxon>Insecta</taxon>
        <taxon>Pterygota</taxon>
        <taxon>Neoptera</taxon>
        <taxon>Paraneoptera</taxon>
        <taxon>Hemiptera</taxon>
        <taxon>Sternorrhyncha</taxon>
        <taxon>Coccoidea</taxon>
        <taxon>Coccidae</taxon>
        <taxon>Parthenolecanium</taxon>
    </lineage>
</organism>
<accession>A0AAN9TXS7</accession>
<evidence type="ECO:0000256" key="1">
    <source>
        <dbReference type="SAM" id="MobiDB-lite"/>
    </source>
</evidence>
<feature type="chain" id="PRO_5042858455" evidence="2">
    <location>
        <begin position="17"/>
        <end position="236"/>
    </location>
</feature>
<reference evidence="3 4" key="1">
    <citation type="submission" date="2024-03" db="EMBL/GenBank/DDBJ databases">
        <title>Adaptation during the transition from Ophiocordyceps entomopathogen to insect associate is accompanied by gene loss and intensified selection.</title>
        <authorList>
            <person name="Ward C.M."/>
            <person name="Onetto C.A."/>
            <person name="Borneman A.R."/>
        </authorList>
    </citation>
    <scope>NUCLEOTIDE SEQUENCE [LARGE SCALE GENOMIC DNA]</scope>
    <source>
        <strain evidence="3">AWRI1</strain>
        <tissue evidence="3">Single Adult Female</tissue>
    </source>
</reference>
<evidence type="ECO:0000256" key="2">
    <source>
        <dbReference type="SAM" id="SignalP"/>
    </source>
</evidence>
<gene>
    <name evidence="3" type="ORF">V9T40_006176</name>
</gene>
<feature type="region of interest" description="Disordered" evidence="1">
    <location>
        <begin position="178"/>
        <end position="198"/>
    </location>
</feature>
<dbReference type="EMBL" id="JBBCAQ010000003">
    <property type="protein sequence ID" value="KAK7604990.1"/>
    <property type="molecule type" value="Genomic_DNA"/>
</dbReference>
<evidence type="ECO:0000313" key="4">
    <source>
        <dbReference type="Proteomes" id="UP001367676"/>
    </source>
</evidence>
<protein>
    <submittedName>
        <fullName evidence="3">Uncharacterized protein</fullName>
    </submittedName>
</protein>
<proteinExistence type="predicted"/>
<comment type="caution">
    <text evidence="3">The sequence shown here is derived from an EMBL/GenBank/DDBJ whole genome shotgun (WGS) entry which is preliminary data.</text>
</comment>
<sequence>MLKFVLIIGLAAASRAQQDSTTGSGFQNFFNKIKDAGANIDFAQLSAGAAKAQETLGPMLTQLKGASKPIQDKLAEVGLVPTTTANPVGGVMKHLQMVGIGSDVDVAKLQENAKKAQDTFGPLFNQFSSFVNKKSSSGAVQQSPPAAAAQSSPVAAPAPSLIDKYIIEDQSVTAAAPVVPPAAPAGPATSPPSKSTDIQNAFKKLQDVGSKIDINQVKDGAQKIQSFFSQFSSKTT</sequence>
<keyword evidence="4" id="KW-1185">Reference proteome</keyword>
<feature type="signal peptide" evidence="2">
    <location>
        <begin position="1"/>
        <end position="16"/>
    </location>
</feature>
<name>A0AAN9TXS7_9HEMI</name>
<keyword evidence="2" id="KW-0732">Signal</keyword>
<dbReference type="Proteomes" id="UP001367676">
    <property type="component" value="Unassembled WGS sequence"/>
</dbReference>